<evidence type="ECO:0000313" key="4">
    <source>
        <dbReference type="RefSeq" id="XP_023394356.1"/>
    </source>
</evidence>
<organism evidence="2 4">
    <name type="scientific">Pteropus vampyrus</name>
    <name type="common">Large flying fox</name>
    <dbReference type="NCBI Taxonomy" id="132908"/>
    <lineage>
        <taxon>Eukaryota</taxon>
        <taxon>Metazoa</taxon>
        <taxon>Chordata</taxon>
        <taxon>Craniata</taxon>
        <taxon>Vertebrata</taxon>
        <taxon>Euteleostomi</taxon>
        <taxon>Mammalia</taxon>
        <taxon>Eutheria</taxon>
        <taxon>Laurasiatheria</taxon>
        <taxon>Chiroptera</taxon>
        <taxon>Yinpterochiroptera</taxon>
        <taxon>Pteropodoidea</taxon>
        <taxon>Pteropodidae</taxon>
        <taxon>Pteropodinae</taxon>
        <taxon>Pteropus</taxon>
    </lineage>
</organism>
<keyword evidence="2" id="KW-1185">Reference proteome</keyword>
<evidence type="ECO:0000313" key="3">
    <source>
        <dbReference type="RefSeq" id="XP_023394355.1"/>
    </source>
</evidence>
<dbReference type="Proteomes" id="UP000515202">
    <property type="component" value="Unplaced"/>
</dbReference>
<feature type="compositionally biased region" description="Basic and acidic residues" evidence="1">
    <location>
        <begin position="315"/>
        <end position="324"/>
    </location>
</feature>
<evidence type="ECO:0000313" key="5">
    <source>
        <dbReference type="RefSeq" id="XP_023394357.1"/>
    </source>
</evidence>
<sequence length="348" mass="36491">MGTYFFTRSSMGFGLIFSPELRVMTSACGTGSCVASPKSCPIGSRGSLGRALGYRPKAERGGAWSPQLPLAARRHPMQPRQRAPLPLSWTSALRPRAVPKLHDARGSRGGPRQRAARGPAPLTPDAAHDVEELLSVQEAQVPRVHPAVVVHLLPGGGLVVEVPHEDVPAPDVDVPTVLFLHPGVGARERLPTAGDSGQGGALATRLDDSPTAGGDTPLTTSLSPPHKRSDLCLPFQLLGSPAPKVGGRWRRKQGADPLGEGAWQPQLRARLGHMDAAHSAPLATRRPQTSTGTRRATDKLKTLFGQNPLLPKASGQERENEHASGKSGGPASRLETGGRASAFGASGS</sequence>
<protein>
    <submittedName>
        <fullName evidence="3 4">Uncharacterized protein LOC105301073</fullName>
    </submittedName>
</protein>
<accession>A0A6P6D3N8</accession>
<dbReference type="RefSeq" id="XP_023394357.1">
    <property type="nucleotide sequence ID" value="XM_023538589.1"/>
</dbReference>
<feature type="region of interest" description="Disordered" evidence="1">
    <location>
        <begin position="188"/>
        <end position="227"/>
    </location>
</feature>
<dbReference type="GeneID" id="105301073"/>
<feature type="region of interest" description="Disordered" evidence="1">
    <location>
        <begin position="278"/>
        <end position="348"/>
    </location>
</feature>
<dbReference type="AlphaFoldDB" id="A0A6P6D3N8"/>
<feature type="compositionally biased region" description="Low complexity" evidence="1">
    <location>
        <begin position="337"/>
        <end position="348"/>
    </location>
</feature>
<dbReference type="RefSeq" id="XP_023394356.1">
    <property type="nucleotide sequence ID" value="XM_023538588.1"/>
</dbReference>
<name>A0A6P6D3N8_PTEVA</name>
<evidence type="ECO:0000256" key="1">
    <source>
        <dbReference type="SAM" id="MobiDB-lite"/>
    </source>
</evidence>
<gene>
    <name evidence="3 4 5" type="primary">LOC105301073</name>
</gene>
<feature type="region of interest" description="Disordered" evidence="1">
    <location>
        <begin position="57"/>
        <end position="123"/>
    </location>
</feature>
<feature type="compositionally biased region" description="Low complexity" evidence="1">
    <location>
        <begin position="110"/>
        <end position="120"/>
    </location>
</feature>
<reference evidence="3 4" key="1">
    <citation type="submission" date="2025-04" db="UniProtKB">
        <authorList>
            <consortium name="RefSeq"/>
        </authorList>
    </citation>
    <scope>IDENTIFICATION</scope>
    <source>
        <tissue evidence="3 4">Kidney</tissue>
    </source>
</reference>
<dbReference type="RefSeq" id="XP_023394355.1">
    <property type="nucleotide sequence ID" value="XM_023538587.1"/>
</dbReference>
<dbReference type="KEGG" id="pvp:105301073"/>
<proteinExistence type="predicted"/>
<evidence type="ECO:0000313" key="2">
    <source>
        <dbReference type="Proteomes" id="UP000515202"/>
    </source>
</evidence>